<name>A0ABN3GGV1_9ACTN</name>
<dbReference type="EMBL" id="BAAASD010000018">
    <property type="protein sequence ID" value="GAA2351226.1"/>
    <property type="molecule type" value="Genomic_DNA"/>
</dbReference>
<keyword evidence="3" id="KW-1185">Reference proteome</keyword>
<evidence type="ECO:0000256" key="1">
    <source>
        <dbReference type="SAM" id="MobiDB-lite"/>
    </source>
</evidence>
<proteinExistence type="predicted"/>
<accession>A0ABN3GGV1</accession>
<evidence type="ECO:0000313" key="3">
    <source>
        <dbReference type="Proteomes" id="UP001500253"/>
    </source>
</evidence>
<dbReference type="InterPro" id="IPR027056">
    <property type="entry name" value="Gluconate_2DH_su3"/>
</dbReference>
<evidence type="ECO:0008006" key="4">
    <source>
        <dbReference type="Google" id="ProtNLM"/>
    </source>
</evidence>
<dbReference type="RefSeq" id="WP_346176159.1">
    <property type="nucleotide sequence ID" value="NZ_BAAASD010000018.1"/>
</dbReference>
<dbReference type="Proteomes" id="UP001500253">
    <property type="component" value="Unassembled WGS sequence"/>
</dbReference>
<reference evidence="2 3" key="1">
    <citation type="journal article" date="2019" name="Int. J. Syst. Evol. Microbiol.">
        <title>The Global Catalogue of Microorganisms (GCM) 10K type strain sequencing project: providing services to taxonomists for standard genome sequencing and annotation.</title>
        <authorList>
            <consortium name="The Broad Institute Genomics Platform"/>
            <consortium name="The Broad Institute Genome Sequencing Center for Infectious Disease"/>
            <person name="Wu L."/>
            <person name="Ma J."/>
        </authorList>
    </citation>
    <scope>NUCLEOTIDE SEQUENCE [LARGE SCALE GENOMIC DNA]</scope>
    <source>
        <strain evidence="2 3">JCM 4316</strain>
    </source>
</reference>
<evidence type="ECO:0000313" key="2">
    <source>
        <dbReference type="EMBL" id="GAA2351226.1"/>
    </source>
</evidence>
<feature type="region of interest" description="Disordered" evidence="1">
    <location>
        <begin position="1"/>
        <end position="21"/>
    </location>
</feature>
<dbReference type="Pfam" id="PF13618">
    <property type="entry name" value="Gluconate_2-dh3"/>
    <property type="match status" value="1"/>
</dbReference>
<sequence>MTARRGRAGPSSAKKGPLSQIPTWDAATAGVVLARLGPRPPLSFFTPAEEAAAGPLLDLLLARRHDDPPVPVLPVIDARLAAREFEGWRFADMPEDDEAWRRSLAALDEETRVRHDGRTFGQVTHGDRHRLLRHIQDLGSHDWYGMPAGHVWTLWSRYACTAYYAHPYAWEEIGFGGPAYPRGYLRLGRGTREPWESPPAEDPATETDR</sequence>
<comment type="caution">
    <text evidence="2">The sequence shown here is derived from an EMBL/GenBank/DDBJ whole genome shotgun (WGS) entry which is preliminary data.</text>
</comment>
<protein>
    <recommendedName>
        <fullName evidence="4">Gluconate 2-dehydrogenase</fullName>
    </recommendedName>
</protein>
<organism evidence="2 3">
    <name type="scientific">Streptomyces cuspidosporus</name>
    <dbReference type="NCBI Taxonomy" id="66882"/>
    <lineage>
        <taxon>Bacteria</taxon>
        <taxon>Bacillati</taxon>
        <taxon>Actinomycetota</taxon>
        <taxon>Actinomycetes</taxon>
        <taxon>Kitasatosporales</taxon>
        <taxon>Streptomycetaceae</taxon>
        <taxon>Streptomyces</taxon>
    </lineage>
</organism>
<gene>
    <name evidence="2" type="ORF">GCM10010246_44260</name>
</gene>
<feature type="region of interest" description="Disordered" evidence="1">
    <location>
        <begin position="190"/>
        <end position="209"/>
    </location>
</feature>